<dbReference type="InterPro" id="IPR018188">
    <property type="entry name" value="RNase_T2_His_AS_1"/>
</dbReference>
<dbReference type="EMBL" id="BSFI01000007">
    <property type="protein sequence ID" value="GLK67817.1"/>
    <property type="molecule type" value="Genomic_DNA"/>
</dbReference>
<dbReference type="Pfam" id="PF00445">
    <property type="entry name" value="Ribonuclease_T2"/>
    <property type="match status" value="1"/>
</dbReference>
<dbReference type="Proteomes" id="UP001143372">
    <property type="component" value="Unassembled WGS sequence"/>
</dbReference>
<protein>
    <submittedName>
        <fullName evidence="4">Ribonuclease</fullName>
    </submittedName>
</protein>
<dbReference type="CDD" id="cd01062">
    <property type="entry name" value="RNase_T2_prok"/>
    <property type="match status" value="1"/>
</dbReference>
<accession>A0A9W6IZC7</accession>
<organism evidence="4 5">
    <name type="scientific">Hansschlegelia plantiphila</name>
    <dbReference type="NCBI Taxonomy" id="374655"/>
    <lineage>
        <taxon>Bacteria</taxon>
        <taxon>Pseudomonadati</taxon>
        <taxon>Pseudomonadota</taxon>
        <taxon>Alphaproteobacteria</taxon>
        <taxon>Hyphomicrobiales</taxon>
        <taxon>Methylopilaceae</taxon>
        <taxon>Hansschlegelia</taxon>
    </lineage>
</organism>
<name>A0A9W6IZC7_9HYPH</name>
<evidence type="ECO:0000313" key="4">
    <source>
        <dbReference type="EMBL" id="GLK67817.1"/>
    </source>
</evidence>
<dbReference type="PANTHER" id="PTHR11240:SF22">
    <property type="entry name" value="RIBONUCLEASE T2"/>
    <property type="match status" value="1"/>
</dbReference>
<dbReference type="InterPro" id="IPR001568">
    <property type="entry name" value="RNase_T2-like"/>
</dbReference>
<feature type="signal peptide" evidence="3">
    <location>
        <begin position="1"/>
        <end position="20"/>
    </location>
</feature>
<evidence type="ECO:0000256" key="1">
    <source>
        <dbReference type="ARBA" id="ARBA00007469"/>
    </source>
</evidence>
<keyword evidence="5" id="KW-1185">Reference proteome</keyword>
<evidence type="ECO:0000256" key="2">
    <source>
        <dbReference type="RuleBase" id="RU004328"/>
    </source>
</evidence>
<dbReference type="GO" id="GO:0006401">
    <property type="term" value="P:RNA catabolic process"/>
    <property type="evidence" value="ECO:0007669"/>
    <property type="project" value="UniProtKB-ARBA"/>
</dbReference>
<dbReference type="RefSeq" id="WP_271168067.1">
    <property type="nucleotide sequence ID" value="NZ_BSFI01000007.1"/>
</dbReference>
<dbReference type="GO" id="GO:0033897">
    <property type="term" value="F:ribonuclease T2 activity"/>
    <property type="evidence" value="ECO:0007669"/>
    <property type="project" value="InterPro"/>
</dbReference>
<dbReference type="GO" id="GO:0003723">
    <property type="term" value="F:RNA binding"/>
    <property type="evidence" value="ECO:0007669"/>
    <property type="project" value="InterPro"/>
</dbReference>
<dbReference type="InterPro" id="IPR036430">
    <property type="entry name" value="RNase_T2-like_sf"/>
</dbReference>
<reference evidence="4" key="1">
    <citation type="journal article" date="2014" name="Int. J. Syst. Evol. Microbiol.">
        <title>Complete genome sequence of Corynebacterium casei LMG S-19264T (=DSM 44701T), isolated from a smear-ripened cheese.</title>
        <authorList>
            <consortium name="US DOE Joint Genome Institute (JGI-PGF)"/>
            <person name="Walter F."/>
            <person name="Albersmeier A."/>
            <person name="Kalinowski J."/>
            <person name="Ruckert C."/>
        </authorList>
    </citation>
    <scope>NUCLEOTIDE SEQUENCE</scope>
    <source>
        <strain evidence="4">VKM B-2347</strain>
    </source>
</reference>
<keyword evidence="3" id="KW-0732">Signal</keyword>
<dbReference type="SUPFAM" id="SSF55895">
    <property type="entry name" value="Ribonuclease Rh-like"/>
    <property type="match status" value="1"/>
</dbReference>
<dbReference type="AlphaFoldDB" id="A0A9W6IZC7"/>
<reference evidence="4" key="2">
    <citation type="submission" date="2023-01" db="EMBL/GenBank/DDBJ databases">
        <authorList>
            <person name="Sun Q."/>
            <person name="Evtushenko L."/>
        </authorList>
    </citation>
    <scope>NUCLEOTIDE SEQUENCE</scope>
    <source>
        <strain evidence="4">VKM B-2347</strain>
    </source>
</reference>
<dbReference type="InterPro" id="IPR039378">
    <property type="entry name" value="RNase_T2_prok"/>
</dbReference>
<evidence type="ECO:0000256" key="3">
    <source>
        <dbReference type="SAM" id="SignalP"/>
    </source>
</evidence>
<dbReference type="PROSITE" id="PS00531">
    <property type="entry name" value="RNASE_T2_2"/>
    <property type="match status" value="1"/>
</dbReference>
<comment type="caution">
    <text evidence="4">The sequence shown here is derived from an EMBL/GenBank/DDBJ whole genome shotgun (WGS) entry which is preliminary data.</text>
</comment>
<sequence length="221" mass="24012">MRLASAGRRLALAIALPALSVGTVDARAGGRPGDFDFYVLSLSWSPTYCRSRGERADPTQCSTGARAFVMHGLWPQYARGFPSDCRTTGRNPTRAQVDSMLEIMPSPGLVRHEWRTHGTCSGLDPASYFALARAANAKVTIPPAFQTADRDLDTSPGDVERAFIAVNPRLQPSMIAVQCDGGLVSEVRICMTPDLAFRPCAEIDRRACRSSRVTLPSIDQQ</sequence>
<feature type="chain" id="PRO_5040850240" evidence="3">
    <location>
        <begin position="21"/>
        <end position="221"/>
    </location>
</feature>
<dbReference type="PROSITE" id="PS00530">
    <property type="entry name" value="RNASE_T2_1"/>
    <property type="match status" value="1"/>
</dbReference>
<comment type="similarity">
    <text evidence="1 2">Belongs to the RNase T2 family.</text>
</comment>
<evidence type="ECO:0000313" key="5">
    <source>
        <dbReference type="Proteomes" id="UP001143372"/>
    </source>
</evidence>
<dbReference type="InterPro" id="IPR033130">
    <property type="entry name" value="RNase_T2_His_AS_2"/>
</dbReference>
<dbReference type="PANTHER" id="PTHR11240">
    <property type="entry name" value="RIBONUCLEASE T2"/>
    <property type="match status" value="1"/>
</dbReference>
<gene>
    <name evidence="4" type="ORF">GCM10008179_14550</name>
</gene>
<dbReference type="Gene3D" id="3.90.730.10">
    <property type="entry name" value="Ribonuclease T2-like"/>
    <property type="match status" value="1"/>
</dbReference>
<proteinExistence type="inferred from homology"/>